<organism evidence="1 2">
    <name type="scientific">Georhizobium profundi</name>
    <dbReference type="NCBI Taxonomy" id="2341112"/>
    <lineage>
        <taxon>Bacteria</taxon>
        <taxon>Pseudomonadati</taxon>
        <taxon>Pseudomonadota</taxon>
        <taxon>Alphaproteobacteria</taxon>
        <taxon>Hyphomicrobiales</taxon>
        <taxon>Rhizobiaceae</taxon>
        <taxon>Georhizobium</taxon>
    </lineage>
</organism>
<name>A0A3Q8XRA8_9HYPH</name>
<proteinExistence type="predicted"/>
<dbReference type="Gene3D" id="1.10.3230.30">
    <property type="entry name" value="Phage gp6-like head-tail connector protein"/>
    <property type="match status" value="1"/>
</dbReference>
<keyword evidence="2" id="KW-1185">Reference proteome</keyword>
<dbReference type="EMBL" id="CP032509">
    <property type="protein sequence ID" value="AZN72005.1"/>
    <property type="molecule type" value="Genomic_DNA"/>
</dbReference>
<dbReference type="Proteomes" id="UP000268192">
    <property type="component" value="Chromosome"/>
</dbReference>
<dbReference type="NCBIfam" id="TIGR01560">
    <property type="entry name" value="put_DNA_pack"/>
    <property type="match status" value="1"/>
</dbReference>
<dbReference type="InterPro" id="IPR006450">
    <property type="entry name" value="Phage_HK97_gp6-like"/>
</dbReference>
<reference evidence="1 2" key="1">
    <citation type="submission" date="2018-09" db="EMBL/GenBank/DDBJ databases">
        <title>Marinorhizobium profundi gen. nov., sp. nov., isolated from a deep-sea sediment sample from the New Britain Trench and proposal of Marinorhizobiaceae fam. nov. in the order Rhizobiales of the class Alphaproteobacteria.</title>
        <authorList>
            <person name="Cao J."/>
        </authorList>
    </citation>
    <scope>NUCLEOTIDE SEQUENCE [LARGE SCALE GENOMIC DNA]</scope>
    <source>
        <strain evidence="1 2">WS11</strain>
    </source>
</reference>
<dbReference type="OrthoDB" id="8452228at2"/>
<dbReference type="KEGG" id="abaw:D5400_12610"/>
<dbReference type="CDD" id="cd08054">
    <property type="entry name" value="gp6"/>
    <property type="match status" value="1"/>
</dbReference>
<gene>
    <name evidence="1" type="ORF">D5400_12610</name>
</gene>
<dbReference type="RefSeq" id="WP_126010319.1">
    <property type="nucleotide sequence ID" value="NZ_CP032509.1"/>
</dbReference>
<protein>
    <submittedName>
        <fullName evidence="1">Phage gp6-like head-tail connector protein</fullName>
    </submittedName>
</protein>
<dbReference type="AlphaFoldDB" id="A0A3Q8XRA8"/>
<accession>A0A3Q8XRA8</accession>
<evidence type="ECO:0000313" key="1">
    <source>
        <dbReference type="EMBL" id="AZN72005.1"/>
    </source>
</evidence>
<evidence type="ECO:0000313" key="2">
    <source>
        <dbReference type="Proteomes" id="UP000268192"/>
    </source>
</evidence>
<sequence>MSVHVVTPPSPVVTTDEIAKHLGDLPAEDVPYAATLIAAATAWIDGPGGWVGRAIGVQLLEARLSEWPCQGELLPCPPLVEVESIEYVDAAGVTRNGGSELLENLTRPKLRGRDGDLRIRYWAGYGSRDPDDADKWVSAAPAPIKVAIMMLVAQWYNTREATVVGGSPSEMPFAVDALLQPFRIYR</sequence>